<dbReference type="Gene3D" id="2.60.40.1180">
    <property type="entry name" value="Golgi alpha-mannosidase II"/>
    <property type="match status" value="1"/>
</dbReference>
<evidence type="ECO:0000256" key="3">
    <source>
        <dbReference type="ARBA" id="ARBA00023295"/>
    </source>
</evidence>
<proteinExistence type="inferred from homology"/>
<dbReference type="InterPro" id="IPR041036">
    <property type="entry name" value="GH5_C"/>
</dbReference>
<dbReference type="PANTHER" id="PTHR31308">
    <property type="match status" value="1"/>
</dbReference>
<reference evidence="10 11" key="1">
    <citation type="submission" date="2019-06" db="EMBL/GenBank/DDBJ databases">
        <authorList>
            <person name="Palmer J.M."/>
        </authorList>
    </citation>
    <scope>NUCLEOTIDE SEQUENCE [LARGE SCALE GENOMIC DNA]</scope>
    <source>
        <strain evidence="9 11">TWF191</strain>
        <strain evidence="8">TWF679</strain>
        <strain evidence="7 10">TWF788</strain>
    </source>
</reference>
<dbReference type="Proteomes" id="UP000479691">
    <property type="component" value="Unassembled WGS sequence"/>
</dbReference>
<comment type="similarity">
    <text evidence="1 4">Belongs to the glycosyl hydrolase 5 (cellulase A) family.</text>
</comment>
<evidence type="ECO:0000256" key="5">
    <source>
        <dbReference type="SAM" id="SignalP"/>
    </source>
</evidence>
<accession>A0A6G1MGE3</accession>
<dbReference type="Pfam" id="PF00150">
    <property type="entry name" value="Cellulase"/>
    <property type="match status" value="1"/>
</dbReference>
<dbReference type="InterPro" id="IPR001547">
    <property type="entry name" value="Glyco_hydro_5"/>
</dbReference>
<evidence type="ECO:0000256" key="2">
    <source>
        <dbReference type="ARBA" id="ARBA00022801"/>
    </source>
</evidence>
<dbReference type="AlphaFoldDB" id="A0A6G1MGE3"/>
<dbReference type="InterPro" id="IPR052066">
    <property type="entry name" value="Glycosphingolipid_Hydrolases"/>
</dbReference>
<dbReference type="InterPro" id="IPR035992">
    <property type="entry name" value="Ricin_B-like_lectins"/>
</dbReference>
<evidence type="ECO:0000259" key="6">
    <source>
        <dbReference type="SMART" id="SM00458"/>
    </source>
</evidence>
<dbReference type="EMBL" id="JAABOE010000238">
    <property type="protein sequence ID" value="KAF3157864.1"/>
    <property type="molecule type" value="Genomic_DNA"/>
</dbReference>
<feature type="domain" description="Ricin B lectin" evidence="6">
    <location>
        <begin position="486"/>
        <end position="622"/>
    </location>
</feature>
<keyword evidence="5" id="KW-0732">Signal</keyword>
<gene>
    <name evidence="9" type="ORF">TWF191_005553</name>
    <name evidence="8" type="ORF">TWF679_007825</name>
    <name evidence="7" type="ORF">TWF788_005139</name>
</gene>
<evidence type="ECO:0000313" key="9">
    <source>
        <dbReference type="EMBL" id="KAF3231484.1"/>
    </source>
</evidence>
<evidence type="ECO:0000313" key="11">
    <source>
        <dbReference type="Proteomes" id="UP000483672"/>
    </source>
</evidence>
<dbReference type="PANTHER" id="PTHR31308:SF3">
    <property type="entry name" value="ENDOGLYCOCERAMIDASE"/>
    <property type="match status" value="1"/>
</dbReference>
<dbReference type="Proteomes" id="UP000483672">
    <property type="component" value="Unassembled WGS sequence"/>
</dbReference>
<keyword evidence="2 4" id="KW-0378">Hydrolase</keyword>
<dbReference type="InterPro" id="IPR013780">
    <property type="entry name" value="Glyco_hydro_b"/>
</dbReference>
<dbReference type="Gene3D" id="2.80.10.50">
    <property type="match status" value="1"/>
</dbReference>
<dbReference type="SMART" id="SM00458">
    <property type="entry name" value="RICIN"/>
    <property type="match status" value="1"/>
</dbReference>
<keyword evidence="3 4" id="KW-0326">Glycosidase</keyword>
<comment type="caution">
    <text evidence="7">The sequence shown here is derived from an EMBL/GenBank/DDBJ whole genome shotgun (WGS) entry which is preliminary data.</text>
</comment>
<dbReference type="EMBL" id="WIWT01000048">
    <property type="protein sequence ID" value="KAF3208185.1"/>
    <property type="molecule type" value="Genomic_DNA"/>
</dbReference>
<sequence>MRTVSIGAAACLAAVAQAELSKIVKVDVASQQFIDAEGRSRHFHGTNMVKKRFPFHEDIENFVPGYSVVDRDIQFLKDLNVNCVRLGVHWAGVEPVRGEYNQTYLDVTTHIIKKFEENGIYTMIDQHQDVWAAQTCGHGAPLWFVKKDWVKPAHRMPYPQKAPFAVDANGVPSDEDCNSIDWAVSYLDFAPANAFGRLYNNYDGLGDAWAAYWKVLAKEYGQYTGVMGYDLMNEPWVGDHHANPLLLIPGVADRENMEPLWNKGNDAIRQVDDTTIVMFEGSTYDILAGFNNVPGGDGSKTAHSYHYYKPPQISGIETTIKNRIKDATRLKTGGILTEFEMWGSSTAGPLEAVRVADKYLQSWTAWSYEELFDRSNMTSVPYPHLARVYARTFVEATAGITKATYFEDSTGRYWVSWTANTAIKAPGLIRIVPKSYYPDGIRIITEPPNVIEWKSENENVIQLHYTDKAVNGKLITASVQPLFPTGPITNSASGGKCMDVFNATVLPNNPVILFKCTGPDWNQVWKFKQGTIQLAFDKDSASGKYCLDTKPGIPGDLFLDVVLNPCKTGKASQQWKTTPTGNIVNVASGYCIDINASNYKDGTKLLAYTCGNKQKNQVWSLPNGVDGVWSIRV</sequence>
<dbReference type="GO" id="GO:1901136">
    <property type="term" value="P:carbohydrate derivative catabolic process"/>
    <property type="evidence" value="ECO:0007669"/>
    <property type="project" value="UniProtKB-ARBA"/>
</dbReference>
<dbReference type="InterPro" id="IPR017853">
    <property type="entry name" value="GH"/>
</dbReference>
<dbReference type="PROSITE" id="PS50231">
    <property type="entry name" value="RICIN_B_LECTIN"/>
    <property type="match status" value="1"/>
</dbReference>
<name>A0A6G1MGE3_ORBOL</name>
<evidence type="ECO:0000256" key="4">
    <source>
        <dbReference type="RuleBase" id="RU361153"/>
    </source>
</evidence>
<feature type="chain" id="PRO_5041090759" description="Ricin B lectin domain-containing protein" evidence="5">
    <location>
        <begin position="19"/>
        <end position="633"/>
    </location>
</feature>
<evidence type="ECO:0000313" key="10">
    <source>
        <dbReference type="Proteomes" id="UP000479691"/>
    </source>
</evidence>
<feature type="signal peptide" evidence="5">
    <location>
        <begin position="1"/>
        <end position="18"/>
    </location>
</feature>
<evidence type="ECO:0000313" key="7">
    <source>
        <dbReference type="EMBL" id="KAF3157864.1"/>
    </source>
</evidence>
<dbReference type="Pfam" id="PF18564">
    <property type="entry name" value="Glyco_hydro_5_C"/>
    <property type="match status" value="1"/>
</dbReference>
<dbReference type="Pfam" id="PF00652">
    <property type="entry name" value="Ricin_B_lectin"/>
    <property type="match status" value="1"/>
</dbReference>
<dbReference type="GO" id="GO:0004553">
    <property type="term" value="F:hydrolase activity, hydrolyzing O-glycosyl compounds"/>
    <property type="evidence" value="ECO:0007669"/>
    <property type="project" value="InterPro"/>
</dbReference>
<dbReference type="SUPFAM" id="SSF51445">
    <property type="entry name" value="(Trans)glycosidases"/>
    <property type="match status" value="1"/>
</dbReference>
<protein>
    <recommendedName>
        <fullName evidence="6">Ricin B lectin domain-containing protein</fullName>
    </recommendedName>
</protein>
<dbReference type="OrthoDB" id="1887033at2759"/>
<organism evidence="7 10">
    <name type="scientific">Orbilia oligospora</name>
    <name type="common">Nematode-trapping fungus</name>
    <name type="synonym">Arthrobotrys oligospora</name>
    <dbReference type="NCBI Taxonomy" id="2813651"/>
    <lineage>
        <taxon>Eukaryota</taxon>
        <taxon>Fungi</taxon>
        <taxon>Dikarya</taxon>
        <taxon>Ascomycota</taxon>
        <taxon>Pezizomycotina</taxon>
        <taxon>Orbiliomycetes</taxon>
        <taxon>Orbiliales</taxon>
        <taxon>Orbiliaceae</taxon>
        <taxon>Orbilia</taxon>
    </lineage>
</organism>
<dbReference type="EMBL" id="WIPF01000003">
    <property type="protein sequence ID" value="KAF3231484.1"/>
    <property type="molecule type" value="Genomic_DNA"/>
</dbReference>
<dbReference type="GO" id="GO:0016042">
    <property type="term" value="P:lipid catabolic process"/>
    <property type="evidence" value="ECO:0007669"/>
    <property type="project" value="UniProtKB-ARBA"/>
</dbReference>
<evidence type="ECO:0000313" key="8">
    <source>
        <dbReference type="EMBL" id="KAF3208185.1"/>
    </source>
</evidence>
<evidence type="ECO:0000256" key="1">
    <source>
        <dbReference type="ARBA" id="ARBA00005641"/>
    </source>
</evidence>
<dbReference type="Proteomes" id="UP000614610">
    <property type="component" value="Unassembled WGS sequence"/>
</dbReference>
<dbReference type="Gene3D" id="3.20.20.80">
    <property type="entry name" value="Glycosidases"/>
    <property type="match status" value="1"/>
</dbReference>
<dbReference type="GO" id="GO:0000272">
    <property type="term" value="P:polysaccharide catabolic process"/>
    <property type="evidence" value="ECO:0007669"/>
    <property type="project" value="InterPro"/>
</dbReference>
<dbReference type="SUPFAM" id="SSF50370">
    <property type="entry name" value="Ricin B-like lectins"/>
    <property type="match status" value="1"/>
</dbReference>
<dbReference type="InterPro" id="IPR000772">
    <property type="entry name" value="Ricin_B_lectin"/>
</dbReference>